<feature type="compositionally biased region" description="Basic residues" evidence="1">
    <location>
        <begin position="26"/>
        <end position="39"/>
    </location>
</feature>
<accession>A0ABN9VCH0</accession>
<evidence type="ECO:0000313" key="2">
    <source>
        <dbReference type="EMBL" id="CAK0869744.1"/>
    </source>
</evidence>
<reference evidence="2" key="1">
    <citation type="submission" date="2023-10" db="EMBL/GenBank/DDBJ databases">
        <authorList>
            <person name="Chen Y."/>
            <person name="Shah S."/>
            <person name="Dougan E. K."/>
            <person name="Thang M."/>
            <person name="Chan C."/>
        </authorList>
    </citation>
    <scope>NUCLEOTIDE SEQUENCE [LARGE SCALE GENOMIC DNA]</scope>
</reference>
<evidence type="ECO:0000313" key="3">
    <source>
        <dbReference type="Proteomes" id="UP001189429"/>
    </source>
</evidence>
<evidence type="ECO:0000256" key="1">
    <source>
        <dbReference type="SAM" id="MobiDB-lite"/>
    </source>
</evidence>
<proteinExistence type="predicted"/>
<feature type="compositionally biased region" description="Basic and acidic residues" evidence="1">
    <location>
        <begin position="77"/>
        <end position="115"/>
    </location>
</feature>
<keyword evidence="3" id="KW-1185">Reference proteome</keyword>
<gene>
    <name evidence="2" type="ORF">PCOR1329_LOCUS56003</name>
</gene>
<dbReference type="EMBL" id="CAUYUJ010016880">
    <property type="protein sequence ID" value="CAK0869744.1"/>
    <property type="molecule type" value="Genomic_DNA"/>
</dbReference>
<protein>
    <submittedName>
        <fullName evidence="2">Uncharacterized protein</fullName>
    </submittedName>
</protein>
<comment type="caution">
    <text evidence="2">The sequence shown here is derived from an EMBL/GenBank/DDBJ whole genome shotgun (WGS) entry which is preliminary data.</text>
</comment>
<dbReference type="Proteomes" id="UP001189429">
    <property type="component" value="Unassembled WGS sequence"/>
</dbReference>
<organism evidence="2 3">
    <name type="scientific">Prorocentrum cordatum</name>
    <dbReference type="NCBI Taxonomy" id="2364126"/>
    <lineage>
        <taxon>Eukaryota</taxon>
        <taxon>Sar</taxon>
        <taxon>Alveolata</taxon>
        <taxon>Dinophyceae</taxon>
        <taxon>Prorocentrales</taxon>
        <taxon>Prorocentraceae</taxon>
        <taxon>Prorocentrum</taxon>
    </lineage>
</organism>
<name>A0ABN9VCH0_9DINO</name>
<feature type="region of interest" description="Disordered" evidence="1">
    <location>
        <begin position="63"/>
        <end position="115"/>
    </location>
</feature>
<feature type="region of interest" description="Disordered" evidence="1">
    <location>
        <begin position="1"/>
        <end position="49"/>
    </location>
</feature>
<sequence>MGVGPEDDVQMILDEVGFEDKEPSSKKARQKGRPRPRRPRGGEGGEMSRFTVEQLQEALFALGSGPSPTEYLPVVEEQAHRDADHAPGGRARRLGDPRGREARRWAEAKERPPIR</sequence>